<dbReference type="InterPro" id="IPR005346">
    <property type="entry name" value="RnfH"/>
</dbReference>
<evidence type="ECO:0000313" key="4">
    <source>
        <dbReference type="EMBL" id="MEX0430468.1"/>
    </source>
</evidence>
<reference evidence="4 5" key="1">
    <citation type="submission" date="2024-02" db="EMBL/GenBank/DDBJ databases">
        <title>New especies of Spiribacter isolated from saline water.</title>
        <authorList>
            <person name="Leon M.J."/>
            <person name="De La Haba R."/>
            <person name="Sanchez-Porro C."/>
            <person name="Ventosa A."/>
        </authorList>
    </citation>
    <scope>NUCLEOTIDE SEQUENCE [LARGE SCALE GENOMIC DNA]</scope>
    <source>
        <strain evidence="5">ag22IC4-189</strain>
    </source>
</reference>
<feature type="region of interest" description="Disordered" evidence="3">
    <location>
        <begin position="85"/>
        <end position="112"/>
    </location>
</feature>
<dbReference type="PANTHER" id="PTHR37483">
    <property type="entry name" value="UPF0125 PROTEIN RATB"/>
    <property type="match status" value="1"/>
</dbReference>
<dbReference type="Proteomes" id="UP001556637">
    <property type="component" value="Unassembled WGS sequence"/>
</dbReference>
<dbReference type="Gene3D" id="3.10.20.280">
    <property type="entry name" value="RnfH-like"/>
    <property type="match status" value="1"/>
</dbReference>
<accession>A0ABV3T5P2</accession>
<dbReference type="HAMAP" id="MF_00460">
    <property type="entry name" value="UPF0125_RnfH"/>
    <property type="match status" value="1"/>
</dbReference>
<evidence type="ECO:0000256" key="3">
    <source>
        <dbReference type="SAM" id="MobiDB-lite"/>
    </source>
</evidence>
<sequence>MAAADSRHGPDRMPVEVAYARPDSQRLIALEVARGTTAEEAIHASGILAECPEVDLAEQAVGIFSLPVGLDTVLSPGDRVEIYRPLQVDPKAQRRDRARAQRARNEGQASGS</sequence>
<name>A0ABV3T5P2_9GAMM</name>
<dbReference type="NCBIfam" id="NF002490">
    <property type="entry name" value="PRK01777.1"/>
    <property type="match status" value="1"/>
</dbReference>
<dbReference type="InterPro" id="IPR016155">
    <property type="entry name" value="Mopterin_synth/thiamin_S_b"/>
</dbReference>
<dbReference type="PANTHER" id="PTHR37483:SF1">
    <property type="entry name" value="UPF0125 PROTEIN RATB"/>
    <property type="match status" value="1"/>
</dbReference>
<evidence type="ECO:0000313" key="5">
    <source>
        <dbReference type="Proteomes" id="UP001556637"/>
    </source>
</evidence>
<gene>
    <name evidence="4" type="ORF">V6X30_03500</name>
</gene>
<dbReference type="SUPFAM" id="SSF54285">
    <property type="entry name" value="MoaD/ThiS"/>
    <property type="match status" value="1"/>
</dbReference>
<dbReference type="EMBL" id="JBAKFF010000001">
    <property type="protein sequence ID" value="MEX0430468.1"/>
    <property type="molecule type" value="Genomic_DNA"/>
</dbReference>
<protein>
    <recommendedName>
        <fullName evidence="2">UPF0125 protein V6X30_03500</fullName>
    </recommendedName>
</protein>
<dbReference type="InterPro" id="IPR037021">
    <property type="entry name" value="RnfH_sf"/>
</dbReference>
<feature type="compositionally biased region" description="Basic and acidic residues" evidence="3">
    <location>
        <begin position="91"/>
        <end position="105"/>
    </location>
</feature>
<organism evidence="4 5">
    <name type="scientific">Spiribacter insolitus</name>
    <dbReference type="NCBI Taxonomy" id="3122417"/>
    <lineage>
        <taxon>Bacteria</taxon>
        <taxon>Pseudomonadati</taxon>
        <taxon>Pseudomonadota</taxon>
        <taxon>Gammaproteobacteria</taxon>
        <taxon>Chromatiales</taxon>
        <taxon>Ectothiorhodospiraceae</taxon>
        <taxon>Spiribacter</taxon>
    </lineage>
</organism>
<evidence type="ECO:0000256" key="2">
    <source>
        <dbReference type="HAMAP-Rule" id="MF_00460"/>
    </source>
</evidence>
<evidence type="ECO:0000256" key="1">
    <source>
        <dbReference type="ARBA" id="ARBA00010645"/>
    </source>
</evidence>
<keyword evidence="5" id="KW-1185">Reference proteome</keyword>
<proteinExistence type="inferred from homology"/>
<comment type="similarity">
    <text evidence="1 2">Belongs to the UPF0125 (RnfH) family.</text>
</comment>
<dbReference type="Pfam" id="PF03658">
    <property type="entry name" value="Ub-RnfH"/>
    <property type="match status" value="1"/>
</dbReference>
<comment type="caution">
    <text evidence="4">The sequence shown here is derived from an EMBL/GenBank/DDBJ whole genome shotgun (WGS) entry which is preliminary data.</text>
</comment>